<evidence type="ECO:0000313" key="6">
    <source>
        <dbReference type="Proteomes" id="UP000284543"/>
    </source>
</evidence>
<dbReference type="Proteomes" id="UP000284543">
    <property type="component" value="Unassembled WGS sequence"/>
</dbReference>
<reference evidence="5 6" key="1">
    <citation type="submission" date="2018-08" db="EMBL/GenBank/DDBJ databases">
        <title>A genome reference for cultivated species of the human gut microbiota.</title>
        <authorList>
            <person name="Zou Y."/>
            <person name="Xue W."/>
            <person name="Luo G."/>
        </authorList>
    </citation>
    <scope>NUCLEOTIDE SEQUENCE [LARGE SCALE GENOMIC DNA]</scope>
    <source>
        <strain evidence="5 6">AF14-18</strain>
    </source>
</reference>
<protein>
    <submittedName>
        <fullName evidence="5">D-3-phosphoglycerate dehydrogenase</fullName>
    </submittedName>
</protein>
<dbReference type="InterPro" id="IPR050857">
    <property type="entry name" value="D-2-hydroxyacid_DH"/>
</dbReference>
<comment type="similarity">
    <text evidence="1">Belongs to the D-isomer specific 2-hydroxyacid dehydrogenase family.</text>
</comment>
<evidence type="ECO:0000313" key="5">
    <source>
        <dbReference type="EMBL" id="RGV74523.1"/>
    </source>
</evidence>
<keyword evidence="3" id="KW-0520">NAD</keyword>
<dbReference type="GO" id="GO:0016616">
    <property type="term" value="F:oxidoreductase activity, acting on the CH-OH group of donors, NAD or NADP as acceptor"/>
    <property type="evidence" value="ECO:0007669"/>
    <property type="project" value="InterPro"/>
</dbReference>
<proteinExistence type="inferred from homology"/>
<dbReference type="GO" id="GO:0051287">
    <property type="term" value="F:NAD binding"/>
    <property type="evidence" value="ECO:0007669"/>
    <property type="project" value="InterPro"/>
</dbReference>
<dbReference type="Gene3D" id="3.40.50.720">
    <property type="entry name" value="NAD(P)-binding Rossmann-like Domain"/>
    <property type="match status" value="2"/>
</dbReference>
<name>A0A412Z3J0_9FIRM</name>
<dbReference type="SUPFAM" id="SSF51735">
    <property type="entry name" value="NAD(P)-binding Rossmann-fold domains"/>
    <property type="match status" value="1"/>
</dbReference>
<dbReference type="InterPro" id="IPR006140">
    <property type="entry name" value="D-isomer_DH_NAD-bd"/>
</dbReference>
<evidence type="ECO:0000256" key="1">
    <source>
        <dbReference type="ARBA" id="ARBA00005854"/>
    </source>
</evidence>
<accession>A0A412Z3J0</accession>
<dbReference type="AlphaFoldDB" id="A0A412Z3J0"/>
<dbReference type="InterPro" id="IPR036291">
    <property type="entry name" value="NAD(P)-bd_dom_sf"/>
</dbReference>
<dbReference type="PANTHER" id="PTHR42789:SF1">
    <property type="entry name" value="D-ISOMER SPECIFIC 2-HYDROXYACID DEHYDROGENASE FAMILY PROTEIN (AFU_ORTHOLOGUE AFUA_6G10090)"/>
    <property type="match status" value="1"/>
</dbReference>
<gene>
    <name evidence="5" type="ORF">DWW02_17860</name>
</gene>
<evidence type="ECO:0000256" key="3">
    <source>
        <dbReference type="ARBA" id="ARBA00023027"/>
    </source>
</evidence>
<dbReference type="SUPFAM" id="SSF52283">
    <property type="entry name" value="Formate/glycerate dehydrogenase catalytic domain-like"/>
    <property type="match status" value="1"/>
</dbReference>
<keyword evidence="2" id="KW-0560">Oxidoreductase</keyword>
<dbReference type="RefSeq" id="WP_118019059.1">
    <property type="nucleotide sequence ID" value="NZ_CAUFHZ010000027.1"/>
</dbReference>
<sequence>MLRLLCTAEFDDGWTERFGKLVEIDRVGFSLDKDPDKRMGKEQIIKALQGYDIHISGYEKLSEEVLYQCPDLKLILSVRDGPEENIDIRACTRLGIPVLFSSGRCERSVPEFTFLAMMMMAKPVLQASHVFRMEKWTKKNDLRLRRINESSAEMSGKTVGIVGLGRNGMGLAARCRAFQMHVVGYDPYVDKRRSDILQIDLATLEELFSVSDFVVLMARVTDETRHMINRKLLGRMKQNACLINTARAALVDTQALEDALKEGRIKAALDVFDQEPLPEDSVLYTIPEERLLLTPHLAGVSGERIVYQSEKLYQALTLYLSGQLPPNIANREVFDTDCFRSRGGLLYGCLPQAAQNTEETMDNKMD</sequence>
<organism evidence="5 6">
    <name type="scientific">Enterocloster bolteae</name>
    <dbReference type="NCBI Taxonomy" id="208479"/>
    <lineage>
        <taxon>Bacteria</taxon>
        <taxon>Bacillati</taxon>
        <taxon>Bacillota</taxon>
        <taxon>Clostridia</taxon>
        <taxon>Lachnospirales</taxon>
        <taxon>Lachnospiraceae</taxon>
        <taxon>Enterocloster</taxon>
    </lineage>
</organism>
<dbReference type="PANTHER" id="PTHR42789">
    <property type="entry name" value="D-ISOMER SPECIFIC 2-HYDROXYACID DEHYDROGENASE FAMILY PROTEIN (AFU_ORTHOLOGUE AFUA_6G10090)"/>
    <property type="match status" value="1"/>
</dbReference>
<evidence type="ECO:0000256" key="2">
    <source>
        <dbReference type="ARBA" id="ARBA00023002"/>
    </source>
</evidence>
<dbReference type="EMBL" id="QRZM01000007">
    <property type="protein sequence ID" value="RGV74523.1"/>
    <property type="molecule type" value="Genomic_DNA"/>
</dbReference>
<feature type="domain" description="D-isomer specific 2-hydroxyacid dehydrogenase NAD-binding" evidence="4">
    <location>
        <begin position="117"/>
        <end position="298"/>
    </location>
</feature>
<dbReference type="Pfam" id="PF02826">
    <property type="entry name" value="2-Hacid_dh_C"/>
    <property type="match status" value="1"/>
</dbReference>
<comment type="caution">
    <text evidence="5">The sequence shown here is derived from an EMBL/GenBank/DDBJ whole genome shotgun (WGS) entry which is preliminary data.</text>
</comment>
<evidence type="ECO:0000259" key="4">
    <source>
        <dbReference type="Pfam" id="PF02826"/>
    </source>
</evidence>